<feature type="domain" description="Glycosyltransferase subfamily 4-like N-terminal" evidence="3">
    <location>
        <begin position="363"/>
        <end position="547"/>
    </location>
</feature>
<comment type="caution">
    <text evidence="5">The sequence shown here is derived from an EMBL/GenBank/DDBJ whole genome shotgun (WGS) entry which is preliminary data.</text>
</comment>
<organism evidence="5 6">
    <name type="scientific">Paraburkholderia terricola</name>
    <dbReference type="NCBI Taxonomy" id="169427"/>
    <lineage>
        <taxon>Bacteria</taxon>
        <taxon>Pseudomonadati</taxon>
        <taxon>Pseudomonadota</taxon>
        <taxon>Betaproteobacteria</taxon>
        <taxon>Burkholderiales</taxon>
        <taxon>Burkholderiaceae</taxon>
        <taxon>Paraburkholderia</taxon>
    </lineage>
</organism>
<feature type="region of interest" description="Disordered" evidence="1">
    <location>
        <begin position="566"/>
        <end position="606"/>
    </location>
</feature>
<name>A0ABU1LLG5_9BURK</name>
<dbReference type="PANTHER" id="PTHR45947">
    <property type="entry name" value="SULFOQUINOVOSYL TRANSFERASE SQD2"/>
    <property type="match status" value="1"/>
</dbReference>
<reference evidence="5 6" key="1">
    <citation type="submission" date="2023-07" db="EMBL/GenBank/DDBJ databases">
        <title>Sorghum-associated microbial communities from plants grown in Nebraska, USA.</title>
        <authorList>
            <person name="Schachtman D."/>
        </authorList>
    </citation>
    <scope>NUCLEOTIDE SEQUENCE [LARGE SCALE GENOMIC DNA]</scope>
    <source>
        <strain evidence="5 6">DS1316</strain>
    </source>
</reference>
<dbReference type="PANTHER" id="PTHR45947:SF13">
    <property type="entry name" value="TRANSFERASE"/>
    <property type="match status" value="1"/>
</dbReference>
<feature type="domain" description="Spore protein YkvP/CgeB glycosyl transferase-like" evidence="4">
    <location>
        <begin position="201"/>
        <end position="317"/>
    </location>
</feature>
<dbReference type="SUPFAM" id="SSF53756">
    <property type="entry name" value="UDP-Glycosyltransferase/glycogen phosphorylase"/>
    <property type="match status" value="1"/>
</dbReference>
<dbReference type="RefSeq" id="WP_310118857.1">
    <property type="nucleotide sequence ID" value="NZ_JAVDQV010000002.1"/>
</dbReference>
<evidence type="ECO:0000259" key="4">
    <source>
        <dbReference type="Pfam" id="PF13524"/>
    </source>
</evidence>
<accession>A0ABU1LLG5</accession>
<dbReference type="Proteomes" id="UP001264340">
    <property type="component" value="Unassembled WGS sequence"/>
</dbReference>
<dbReference type="InterPro" id="IPR001296">
    <property type="entry name" value="Glyco_trans_1"/>
</dbReference>
<evidence type="ECO:0000313" key="6">
    <source>
        <dbReference type="Proteomes" id="UP001264340"/>
    </source>
</evidence>
<feature type="compositionally biased region" description="Polar residues" evidence="1">
    <location>
        <begin position="583"/>
        <end position="595"/>
    </location>
</feature>
<sequence>MQADKFRIVLLDTKYRNPNHYICIALGSAFERNPDVEFVRKADPLDALSVAHEHRCNLFVAFDGEELDAILCERLSTLCGRSVLWVTEDPYEIDVNVRHSKLFDLVFTNDSASVDNYGPKGRHLPLAGATEFHDHAVIPVDKPLRYELFFAGTAWPNRTAFVRSVLRDIPPNWRFKLALPTNEHLPPRDVDMPESMLSWRTSPVDFGRFVNHSAATVVLPRKFSASGTRDFAETPPPRLFEAALAGGAQLVHGSLAEVAHSFAPEQEILFFDTEREFIEKAAALVNDRPYRNRIAQAARERAFRDHTYDRRVATILDHSRLLTPAKPVEWRAGSEPAAAGASGSKTRKTLLFVCHNMVERGNFGGVEVYLDRMRTALREEFDVLFYVPGERGHHHEAHLLSHDYTVLKSVKFREGYSPVLMASAEREQAFYSILVDYQIDLVHFHHFIGHVPSLVYVAKGLGVPTAITAHDFLPLCNEFNLISFNGRFCGAPKVSLAQCDTCLLEKHSIPPGSQATRRNFWNGVLGATDVLVFNTAGTRDILSDVYPAVREHRGLKIVPVPIHDDVPRRTASGRPAGEIPTVRASQPTQADSTKSAGPATQVEQGRQGGRPILKVAILGNLTPEKGGDVLLHAFAGLADAPVEFHVFGRVNLGYEELTDTARYPNITLHGSYSADDIPEALSECEVSVHASIWPETYCLTLSEAWQQGIVPIVTDIGALGERVSHGVNGLKVRVQSEGDLIDAIRLLAEDRHLLAKLKANITSGLYETLTAHVEALNAVYSPLLRSLPAQSTQHEPPKRLPVLKDYGIVLQSNAWTHQTVGRTRIPRWRPAGPRGGRAVRVYQFYKERGPVQTFKLFVKHGKRILWRR</sequence>
<dbReference type="Pfam" id="PF13524">
    <property type="entry name" value="Glyco_trans_1_2"/>
    <property type="match status" value="1"/>
</dbReference>
<proteinExistence type="predicted"/>
<dbReference type="InterPro" id="IPR055259">
    <property type="entry name" value="YkvP/CgeB_Glyco_trans-like"/>
</dbReference>
<dbReference type="InterPro" id="IPR028098">
    <property type="entry name" value="Glyco_trans_4-like_N"/>
</dbReference>
<evidence type="ECO:0000259" key="2">
    <source>
        <dbReference type="Pfam" id="PF00534"/>
    </source>
</evidence>
<evidence type="ECO:0000256" key="1">
    <source>
        <dbReference type="SAM" id="MobiDB-lite"/>
    </source>
</evidence>
<evidence type="ECO:0000259" key="3">
    <source>
        <dbReference type="Pfam" id="PF13439"/>
    </source>
</evidence>
<dbReference type="EMBL" id="JAVDRP010000002">
    <property type="protein sequence ID" value="MDR6407574.1"/>
    <property type="molecule type" value="Genomic_DNA"/>
</dbReference>
<dbReference type="Pfam" id="PF13439">
    <property type="entry name" value="Glyco_transf_4"/>
    <property type="match status" value="1"/>
</dbReference>
<feature type="domain" description="Glycosyl transferase family 1" evidence="2">
    <location>
        <begin position="615"/>
        <end position="760"/>
    </location>
</feature>
<dbReference type="Pfam" id="PF00534">
    <property type="entry name" value="Glycos_transf_1"/>
    <property type="match status" value="1"/>
</dbReference>
<dbReference type="Gene3D" id="3.40.50.2000">
    <property type="entry name" value="Glycogen Phosphorylase B"/>
    <property type="match status" value="2"/>
</dbReference>
<evidence type="ECO:0000313" key="5">
    <source>
        <dbReference type="EMBL" id="MDR6407574.1"/>
    </source>
</evidence>
<gene>
    <name evidence="5" type="ORF">J2804_000962</name>
</gene>
<keyword evidence="6" id="KW-1185">Reference proteome</keyword>
<dbReference type="InterPro" id="IPR050194">
    <property type="entry name" value="Glycosyltransferase_grp1"/>
</dbReference>
<protein>
    <submittedName>
        <fullName evidence="5">Glycosyltransferase involved in cell wall biosynthesis</fullName>
    </submittedName>
</protein>